<reference evidence="3" key="1">
    <citation type="journal article" date="2019" name="Int. J. Syst. Evol. Microbiol.">
        <title>The Global Catalogue of Microorganisms (GCM) 10K type strain sequencing project: providing services to taxonomists for standard genome sequencing and annotation.</title>
        <authorList>
            <consortium name="The Broad Institute Genomics Platform"/>
            <consortium name="The Broad Institute Genome Sequencing Center for Infectious Disease"/>
            <person name="Wu L."/>
            <person name="Ma J."/>
        </authorList>
    </citation>
    <scope>NUCLEOTIDE SEQUENCE [LARGE SCALE GENOMIC DNA]</scope>
    <source>
        <strain evidence="3">JCM 18324</strain>
    </source>
</reference>
<proteinExistence type="predicted"/>
<feature type="compositionally biased region" description="Basic and acidic residues" evidence="1">
    <location>
        <begin position="77"/>
        <end position="91"/>
    </location>
</feature>
<feature type="region of interest" description="Disordered" evidence="1">
    <location>
        <begin position="46"/>
        <end position="103"/>
    </location>
</feature>
<evidence type="ECO:0000313" key="2">
    <source>
        <dbReference type="EMBL" id="GAA4796032.1"/>
    </source>
</evidence>
<gene>
    <name evidence="2" type="ORF">GCM10023329_55990</name>
</gene>
<dbReference type="EMBL" id="BAABJV010000027">
    <property type="protein sequence ID" value="GAA4796032.1"/>
    <property type="molecule type" value="Genomic_DNA"/>
</dbReference>
<accession>A0ABP9BML6</accession>
<dbReference type="InterPro" id="IPR046241">
    <property type="entry name" value="DUF6274"/>
</dbReference>
<comment type="caution">
    <text evidence="2">The sequence shown here is derived from an EMBL/GenBank/DDBJ whole genome shotgun (WGS) entry which is preliminary data.</text>
</comment>
<dbReference type="Pfam" id="PF19790">
    <property type="entry name" value="DUF6274"/>
    <property type="match status" value="1"/>
</dbReference>
<name>A0ABP9BML6_9ACTN</name>
<dbReference type="RefSeq" id="WP_345616299.1">
    <property type="nucleotide sequence ID" value="NZ_BAABJV010000027.1"/>
</dbReference>
<protein>
    <submittedName>
        <fullName evidence="2">Uncharacterized protein</fullName>
    </submittedName>
</protein>
<sequence length="103" mass="10794">MAASTARRYETRALLRAHLAASSGYRHLTKNCPVCHHLLRLALERADREAEAPPPGEPESAAGGLPGPSGGPAEQAPPRERVARPAREGRQAPDGGTESPAGE</sequence>
<evidence type="ECO:0000256" key="1">
    <source>
        <dbReference type="SAM" id="MobiDB-lite"/>
    </source>
</evidence>
<evidence type="ECO:0000313" key="3">
    <source>
        <dbReference type="Proteomes" id="UP001501147"/>
    </source>
</evidence>
<dbReference type="Proteomes" id="UP001501147">
    <property type="component" value="Unassembled WGS sequence"/>
</dbReference>
<keyword evidence="3" id="KW-1185">Reference proteome</keyword>
<organism evidence="2 3">
    <name type="scientific">Streptomyces sanyensis</name>
    <dbReference type="NCBI Taxonomy" id="568869"/>
    <lineage>
        <taxon>Bacteria</taxon>
        <taxon>Bacillati</taxon>
        <taxon>Actinomycetota</taxon>
        <taxon>Actinomycetes</taxon>
        <taxon>Kitasatosporales</taxon>
        <taxon>Streptomycetaceae</taxon>
        <taxon>Streptomyces</taxon>
    </lineage>
</organism>